<feature type="compositionally biased region" description="Polar residues" evidence="5">
    <location>
        <begin position="14"/>
        <end position="23"/>
    </location>
</feature>
<comment type="similarity">
    <text evidence="2 4">Belongs to the Ninja family.</text>
</comment>
<evidence type="ECO:0000256" key="5">
    <source>
        <dbReference type="SAM" id="MobiDB-lite"/>
    </source>
</evidence>
<dbReference type="GO" id="GO:0045892">
    <property type="term" value="P:negative regulation of DNA-templated transcription"/>
    <property type="evidence" value="ECO:0000318"/>
    <property type="project" value="GO_Central"/>
</dbReference>
<dbReference type="Pfam" id="PF07897">
    <property type="entry name" value="EAR"/>
    <property type="match status" value="1"/>
</dbReference>
<evidence type="ECO:0000259" key="7">
    <source>
        <dbReference type="Pfam" id="PF16135"/>
    </source>
</evidence>
<keyword evidence="3 4" id="KW-0539">Nucleus</keyword>
<dbReference type="InterPro" id="IPR031307">
    <property type="entry name" value="Ninja_fam"/>
</dbReference>
<dbReference type="Proteomes" id="UP000091857">
    <property type="component" value="Chromosome 14"/>
</dbReference>
<organism evidence="8 9">
    <name type="scientific">Manihot esculenta</name>
    <name type="common">Cassava</name>
    <name type="synonym">Jatropha manihot</name>
    <dbReference type="NCBI Taxonomy" id="3983"/>
    <lineage>
        <taxon>Eukaryota</taxon>
        <taxon>Viridiplantae</taxon>
        <taxon>Streptophyta</taxon>
        <taxon>Embryophyta</taxon>
        <taxon>Tracheophyta</taxon>
        <taxon>Spermatophyta</taxon>
        <taxon>Magnoliopsida</taxon>
        <taxon>eudicotyledons</taxon>
        <taxon>Gunneridae</taxon>
        <taxon>Pentapetalae</taxon>
        <taxon>rosids</taxon>
        <taxon>fabids</taxon>
        <taxon>Malpighiales</taxon>
        <taxon>Euphorbiaceae</taxon>
        <taxon>Crotonoideae</taxon>
        <taxon>Manihoteae</taxon>
        <taxon>Manihot</taxon>
    </lineage>
</organism>
<name>A0A2C9UK08_MANES</name>
<feature type="compositionally biased region" description="Polar residues" evidence="5">
    <location>
        <begin position="223"/>
        <end position="233"/>
    </location>
</feature>
<comment type="function">
    <text evidence="4">Acts as a negative regulator of abscisic acid (ABA) response.</text>
</comment>
<gene>
    <name evidence="8" type="ORF">MANES_14G086200v8</name>
</gene>
<evidence type="ECO:0000313" key="8">
    <source>
        <dbReference type="EMBL" id="OAY31131.1"/>
    </source>
</evidence>
<accession>A0A2C9UK08</accession>
<evidence type="ECO:0000313" key="9">
    <source>
        <dbReference type="Proteomes" id="UP000091857"/>
    </source>
</evidence>
<dbReference type="EMBL" id="CM004400">
    <property type="protein sequence ID" value="OAY31131.1"/>
    <property type="molecule type" value="Genomic_DNA"/>
</dbReference>
<feature type="compositionally biased region" description="Polar residues" evidence="5">
    <location>
        <begin position="33"/>
        <end position="45"/>
    </location>
</feature>
<proteinExistence type="inferred from homology"/>
<feature type="compositionally biased region" description="Basic and acidic residues" evidence="5">
    <location>
        <begin position="131"/>
        <end position="147"/>
    </location>
</feature>
<dbReference type="AlphaFoldDB" id="A0A2C9UK08"/>
<dbReference type="GO" id="GO:0007165">
    <property type="term" value="P:signal transduction"/>
    <property type="evidence" value="ECO:0007669"/>
    <property type="project" value="InterPro"/>
</dbReference>
<feature type="domain" description="Ethylene-responsive binding factor-associated repression" evidence="6">
    <location>
        <begin position="56"/>
        <end position="82"/>
    </location>
</feature>
<dbReference type="InterPro" id="IPR032308">
    <property type="entry name" value="TDBD"/>
</dbReference>
<dbReference type="Pfam" id="PF16135">
    <property type="entry name" value="TDBD"/>
    <property type="match status" value="1"/>
</dbReference>
<feature type="compositionally biased region" description="Basic and acidic residues" evidence="5">
    <location>
        <begin position="234"/>
        <end position="247"/>
    </location>
</feature>
<keyword evidence="9" id="KW-1185">Reference proteome</keyword>
<feature type="region of interest" description="Disordered" evidence="5">
    <location>
        <begin position="131"/>
        <end position="160"/>
    </location>
</feature>
<dbReference type="OrthoDB" id="667358at2759"/>
<comment type="caution">
    <text evidence="8">The sequence shown here is derived from an EMBL/GenBank/DDBJ whole genome shotgun (WGS) entry which is preliminary data.</text>
</comment>
<dbReference type="GO" id="GO:0005634">
    <property type="term" value="C:nucleus"/>
    <property type="evidence" value="ECO:0000318"/>
    <property type="project" value="GO_Central"/>
</dbReference>
<evidence type="ECO:0000256" key="1">
    <source>
        <dbReference type="ARBA" id="ARBA00004123"/>
    </source>
</evidence>
<evidence type="ECO:0000256" key="3">
    <source>
        <dbReference type="ARBA" id="ARBA00023242"/>
    </source>
</evidence>
<comment type="subcellular location">
    <subcellularLocation>
        <location evidence="1 4">Nucleus</location>
    </subcellularLocation>
</comment>
<feature type="compositionally biased region" description="Basic and acidic residues" evidence="5">
    <location>
        <begin position="1"/>
        <end position="12"/>
    </location>
</feature>
<feature type="region of interest" description="Disordered" evidence="5">
    <location>
        <begin position="215"/>
        <end position="247"/>
    </location>
</feature>
<dbReference type="PANTHER" id="PTHR31413:SF43">
    <property type="entry name" value="NINJA-FAMILY PROTEIN"/>
    <property type="match status" value="1"/>
</dbReference>
<sequence>MDEGSGKVKVGETEISSMQNNGQPKYHLKRFSPQENPKETTQLNTQEIQQEKLDINLGLSLGGIYSENLRGKPLTRSSSIIGVLTPKKDPEDLDSPLPKSFLSLSRSCSVPTEAEQEQRKASLMALARRRIESPRRFSGQSKKEVTEQQKSPAREPMPTSPSKVAAWAAASAAKSPALCRALVQIKRQVALFGNTQLEGQEGAAAEKVASCSKSLPMQKDAESNVTSRTISNGKQEKVEERKLENHPSKRVKRVNNGFQDNGMDVMKQMPSVTTTGDGPNGKRIEGFLYKYRKGHVSIVCVCHGSFLSPAEFVKHAGGKDVPNPMKHITVCSSFSF</sequence>
<protein>
    <recommendedName>
        <fullName evidence="4">Ninja-family protein</fullName>
    </recommendedName>
    <alternativeName>
        <fullName evidence="4">ABI-binding protein</fullName>
    </alternativeName>
</protein>
<evidence type="ECO:0000256" key="4">
    <source>
        <dbReference type="RuleBase" id="RU369029"/>
    </source>
</evidence>
<evidence type="ECO:0000256" key="2">
    <source>
        <dbReference type="ARBA" id="ARBA00006081"/>
    </source>
</evidence>
<reference evidence="9" key="1">
    <citation type="journal article" date="2016" name="Nat. Biotechnol.">
        <title>Sequencing wild and cultivated cassava and related species reveals extensive interspecific hybridization and genetic diversity.</title>
        <authorList>
            <person name="Bredeson J.V."/>
            <person name="Lyons J.B."/>
            <person name="Prochnik S.E."/>
            <person name="Wu G.A."/>
            <person name="Ha C.M."/>
            <person name="Edsinger-Gonzales E."/>
            <person name="Grimwood J."/>
            <person name="Schmutz J."/>
            <person name="Rabbi I.Y."/>
            <person name="Egesi C."/>
            <person name="Nauluvula P."/>
            <person name="Lebot V."/>
            <person name="Ndunguru J."/>
            <person name="Mkamilo G."/>
            <person name="Bart R.S."/>
            <person name="Setter T.L."/>
            <person name="Gleadow R.M."/>
            <person name="Kulakow P."/>
            <person name="Ferguson M.E."/>
            <person name="Rounsley S."/>
            <person name="Rokhsar D.S."/>
        </authorList>
    </citation>
    <scope>NUCLEOTIDE SEQUENCE [LARGE SCALE GENOMIC DNA]</scope>
    <source>
        <strain evidence="9">cv. AM560-2</strain>
    </source>
</reference>
<dbReference type="PANTHER" id="PTHR31413">
    <property type="entry name" value="AFP HOMOLOG 2"/>
    <property type="match status" value="1"/>
</dbReference>
<dbReference type="Gramene" id="Manes.14G086200.1.v8.1">
    <property type="protein sequence ID" value="Manes.14G086200.1.v8.1.CDS"/>
    <property type="gene ID" value="Manes.14G086200.v8.1"/>
</dbReference>
<feature type="domain" description="Tify" evidence="7">
    <location>
        <begin position="297"/>
        <end position="330"/>
    </location>
</feature>
<evidence type="ECO:0000259" key="6">
    <source>
        <dbReference type="Pfam" id="PF07897"/>
    </source>
</evidence>
<dbReference type="InterPro" id="IPR012463">
    <property type="entry name" value="Ninja_motif"/>
</dbReference>
<dbReference type="STRING" id="3983.A0A2C9UK08"/>
<feature type="region of interest" description="Disordered" evidence="5">
    <location>
        <begin position="1"/>
        <end position="45"/>
    </location>
</feature>